<evidence type="ECO:0000313" key="2">
    <source>
        <dbReference type="EMBL" id="MBC8317833.1"/>
    </source>
</evidence>
<proteinExistence type="predicted"/>
<dbReference type="InterPro" id="IPR007461">
    <property type="entry name" value="Ysc84_actin-binding"/>
</dbReference>
<name>A0A8J6NFC3_9BACT</name>
<dbReference type="GO" id="GO:0035091">
    <property type="term" value="F:phosphatidylinositol binding"/>
    <property type="evidence" value="ECO:0007669"/>
    <property type="project" value="TreeGrafter"/>
</dbReference>
<accession>A0A8J6NFC3</accession>
<dbReference type="InterPro" id="IPR051702">
    <property type="entry name" value="SH3_domain_YSC84-like"/>
</dbReference>
<reference evidence="2 3" key="1">
    <citation type="submission" date="2020-08" db="EMBL/GenBank/DDBJ databases">
        <title>Bridging the membrane lipid divide: bacteria of the FCB group superphylum have the potential to synthesize archaeal ether lipids.</title>
        <authorList>
            <person name="Villanueva L."/>
            <person name="Von Meijenfeldt F.A.B."/>
            <person name="Westbye A.B."/>
            <person name="Yadav S."/>
            <person name="Hopmans E.C."/>
            <person name="Dutilh B.E."/>
            <person name="Sinninghe Damste J.S."/>
        </authorList>
    </citation>
    <scope>NUCLEOTIDE SEQUENCE [LARGE SCALE GENOMIC DNA]</scope>
    <source>
        <strain evidence="2">NIOZ-UU47</strain>
    </source>
</reference>
<dbReference type="Pfam" id="PF04366">
    <property type="entry name" value="Ysc84"/>
    <property type="match status" value="1"/>
</dbReference>
<sequence>MSLQFKIAVLFFVTFFSFAGQPLARNHSDSGQKVIEASGVLEEIFSIPEQSIPPTLLRNAHAIVVIPGLIKAGFIIGGRYGSGLMMVRDKEGAWHYPVMVTLTGASIGWQIGVQSTDIILVFKNLKSINAIEKGKFTLGADASVAAGPVGRHAEASTDIQFRSEIYSYSRSRGLFAGIALEGAALLIDQDATWALYSRPAYDILHKTELKQIPMAAKQFRQVVLKYVQ</sequence>
<protein>
    <submittedName>
        <fullName evidence="2">Lipid-binding SYLF domain-containing protein</fullName>
    </submittedName>
</protein>
<organism evidence="2 3">
    <name type="scientific">Candidatus Desulfobia pelagia</name>
    <dbReference type="NCBI Taxonomy" id="2841692"/>
    <lineage>
        <taxon>Bacteria</taxon>
        <taxon>Pseudomonadati</taxon>
        <taxon>Thermodesulfobacteriota</taxon>
        <taxon>Desulfobulbia</taxon>
        <taxon>Desulfobulbales</taxon>
        <taxon>Desulfobulbaceae</taxon>
        <taxon>Candidatus Desulfobia</taxon>
    </lineage>
</organism>
<dbReference type="PANTHER" id="PTHR15629">
    <property type="entry name" value="SH3YL1 PROTEIN"/>
    <property type="match status" value="1"/>
</dbReference>
<dbReference type="PANTHER" id="PTHR15629:SF2">
    <property type="entry name" value="SH3 DOMAIN-CONTAINING YSC84-LIKE PROTEIN 1"/>
    <property type="match status" value="1"/>
</dbReference>
<comment type="caution">
    <text evidence="2">The sequence shown here is derived from an EMBL/GenBank/DDBJ whole genome shotgun (WGS) entry which is preliminary data.</text>
</comment>
<feature type="domain" description="Ysc84 actin-binding" evidence="1">
    <location>
        <begin position="103"/>
        <end position="223"/>
    </location>
</feature>
<dbReference type="CDD" id="cd11524">
    <property type="entry name" value="SYLF"/>
    <property type="match status" value="1"/>
</dbReference>
<dbReference type="AlphaFoldDB" id="A0A8J6NFC3"/>
<gene>
    <name evidence="2" type="ORF">H8E41_07985</name>
</gene>
<evidence type="ECO:0000313" key="3">
    <source>
        <dbReference type="Proteomes" id="UP000614424"/>
    </source>
</evidence>
<dbReference type="EMBL" id="JACNJZ010000109">
    <property type="protein sequence ID" value="MBC8317833.1"/>
    <property type="molecule type" value="Genomic_DNA"/>
</dbReference>
<dbReference type="Proteomes" id="UP000614424">
    <property type="component" value="Unassembled WGS sequence"/>
</dbReference>
<evidence type="ECO:0000259" key="1">
    <source>
        <dbReference type="Pfam" id="PF04366"/>
    </source>
</evidence>